<reference evidence="2 3" key="1">
    <citation type="submission" date="2018-06" db="EMBL/GenBank/DDBJ databases">
        <authorList>
            <consortium name="Pathogen Informatics"/>
            <person name="Doyle S."/>
        </authorList>
    </citation>
    <scope>NUCLEOTIDE SEQUENCE [LARGE SCALE GENOMIC DNA]</scope>
    <source>
        <strain evidence="2 3">NCTC13028</strain>
    </source>
</reference>
<evidence type="ECO:0000313" key="3">
    <source>
        <dbReference type="Proteomes" id="UP000250223"/>
    </source>
</evidence>
<evidence type="ECO:0000313" key="2">
    <source>
        <dbReference type="EMBL" id="SQB33976.1"/>
    </source>
</evidence>
<dbReference type="InterPro" id="IPR013317">
    <property type="entry name" value="DnaA_dom"/>
</dbReference>
<evidence type="ECO:0000259" key="1">
    <source>
        <dbReference type="Pfam" id="PF00308"/>
    </source>
</evidence>
<dbReference type="InterPro" id="IPR027417">
    <property type="entry name" value="P-loop_NTPase"/>
</dbReference>
<dbReference type="Gene3D" id="3.40.50.300">
    <property type="entry name" value="P-loop containing nucleotide triphosphate hydrolases"/>
    <property type="match status" value="1"/>
</dbReference>
<protein>
    <submittedName>
        <fullName evidence="2">DNA replication protein</fullName>
    </submittedName>
</protein>
<dbReference type="EMBL" id="UAWC01000003">
    <property type="protein sequence ID" value="SQB33976.1"/>
    <property type="molecule type" value="Genomic_DNA"/>
</dbReference>
<name>A0A2X2VXS0_CLOCO</name>
<dbReference type="PANTHER" id="PTHR30050">
    <property type="entry name" value="CHROMOSOMAL REPLICATION INITIATOR PROTEIN DNAA"/>
    <property type="match status" value="1"/>
</dbReference>
<accession>A0A2X2VXS0</accession>
<feature type="domain" description="Chromosomal replication initiator protein DnaA ATPAse" evidence="1">
    <location>
        <begin position="114"/>
        <end position="235"/>
    </location>
</feature>
<dbReference type="GO" id="GO:0006260">
    <property type="term" value="P:DNA replication"/>
    <property type="evidence" value="ECO:0007669"/>
    <property type="project" value="TreeGrafter"/>
</dbReference>
<dbReference type="Proteomes" id="UP000250223">
    <property type="component" value="Unassembled WGS sequence"/>
</dbReference>
<dbReference type="SUPFAM" id="SSF52540">
    <property type="entry name" value="P-loop containing nucleoside triphosphate hydrolases"/>
    <property type="match status" value="1"/>
</dbReference>
<dbReference type="PANTHER" id="PTHR30050:SF8">
    <property type="entry name" value="PRIMOSOMAL PROTEIN DNAI"/>
    <property type="match status" value="1"/>
</dbReference>
<dbReference type="AlphaFoldDB" id="A0A2X2VXS0"/>
<dbReference type="GO" id="GO:0005524">
    <property type="term" value="F:ATP binding"/>
    <property type="evidence" value="ECO:0007669"/>
    <property type="project" value="InterPro"/>
</dbReference>
<sequence length="267" mass="31050">MQEEHLKNTETNWRILNATSDCPYKKCDGSGLIQMLSDTGEFKTQYCKCREEKIYSNRLKFANIPKEFKSLAINSFDTRLYKNEDSKALSIAAKKMTASYIKNFAKFKDLGKGLYYYSETKGSGKTRLAVSLGNVLLKNLKQQVKFITCSDLLKEIRNTYNSQSKYTESQLVESINNVSILIIDDIGVEKPSSWVNEMLFNIFDNRLKYKRVTIFTSNCIIEDLKHDDRLKSRLNKMCIPIKMPEEDIRRRLANKENRELQDLLLNN</sequence>
<proteinExistence type="predicted"/>
<organism evidence="2 3">
    <name type="scientific">Clostridium cochlearium</name>
    <dbReference type="NCBI Taxonomy" id="1494"/>
    <lineage>
        <taxon>Bacteria</taxon>
        <taxon>Bacillati</taxon>
        <taxon>Bacillota</taxon>
        <taxon>Clostridia</taxon>
        <taxon>Eubacteriales</taxon>
        <taxon>Clostridiaceae</taxon>
        <taxon>Clostridium</taxon>
    </lineage>
</organism>
<gene>
    <name evidence="2" type="primary">dnaC_1</name>
    <name evidence="2" type="ORF">NCTC13028_00855</name>
</gene>
<dbReference type="Pfam" id="PF00308">
    <property type="entry name" value="Bac_DnaA"/>
    <property type="match status" value="1"/>
</dbReference>